<organism evidence="10 11">
    <name type="scientific">Insolitispirillum peregrinum</name>
    <dbReference type="NCBI Taxonomy" id="80876"/>
    <lineage>
        <taxon>Bacteria</taxon>
        <taxon>Pseudomonadati</taxon>
        <taxon>Pseudomonadota</taxon>
        <taxon>Alphaproteobacteria</taxon>
        <taxon>Rhodospirillales</taxon>
        <taxon>Novispirillaceae</taxon>
        <taxon>Insolitispirillum</taxon>
    </lineage>
</organism>
<dbReference type="EMBL" id="FTOA01000002">
    <property type="protein sequence ID" value="SIS48057.1"/>
    <property type="molecule type" value="Genomic_DNA"/>
</dbReference>
<dbReference type="Gene3D" id="3.30.950.10">
    <property type="entry name" value="Methyltransferase, Cobalt-precorrin-4 Transmethylase, Domain 2"/>
    <property type="match status" value="1"/>
</dbReference>
<protein>
    <submittedName>
        <fullName evidence="10">Precorrin-2/cobalt-factor-2 C20-methyltransferase</fullName>
    </submittedName>
</protein>
<evidence type="ECO:0000256" key="2">
    <source>
        <dbReference type="ARBA" id="ARBA00005879"/>
    </source>
</evidence>
<dbReference type="NCBIfam" id="TIGR01467">
    <property type="entry name" value="cobI_cbiL"/>
    <property type="match status" value="1"/>
</dbReference>
<evidence type="ECO:0000256" key="3">
    <source>
        <dbReference type="ARBA" id="ARBA00022573"/>
    </source>
</evidence>
<dbReference type="PANTHER" id="PTHR43467">
    <property type="entry name" value="COBALT-PRECORRIN-2 C(20)-METHYLTRANSFERASE"/>
    <property type="match status" value="1"/>
</dbReference>
<dbReference type="InterPro" id="IPR003043">
    <property type="entry name" value="Uropor_MeTrfase_CS"/>
</dbReference>
<keyword evidence="11" id="KW-1185">Reference proteome</keyword>
<evidence type="ECO:0000256" key="5">
    <source>
        <dbReference type="ARBA" id="ARBA00022679"/>
    </source>
</evidence>
<dbReference type="SUPFAM" id="SSF53790">
    <property type="entry name" value="Tetrapyrrole methylase"/>
    <property type="match status" value="1"/>
</dbReference>
<dbReference type="InterPro" id="IPR014776">
    <property type="entry name" value="4pyrrole_Mease_sub2"/>
</dbReference>
<dbReference type="InterPro" id="IPR000878">
    <property type="entry name" value="4pyrrol_Mease"/>
</dbReference>
<dbReference type="PANTHER" id="PTHR43467:SF2">
    <property type="entry name" value="COBALT-PRECORRIN-2 C(20)-METHYLTRANSFERASE"/>
    <property type="match status" value="1"/>
</dbReference>
<dbReference type="PROSITE" id="PS00840">
    <property type="entry name" value="SUMT_2"/>
    <property type="match status" value="1"/>
</dbReference>
<dbReference type="AlphaFoldDB" id="A0A1N7JFF2"/>
<evidence type="ECO:0000256" key="7">
    <source>
        <dbReference type="PIRNR" id="PIRNR036427"/>
    </source>
</evidence>
<dbReference type="Pfam" id="PF00590">
    <property type="entry name" value="TP_methylase"/>
    <property type="match status" value="1"/>
</dbReference>
<dbReference type="GO" id="GO:0032259">
    <property type="term" value="P:methylation"/>
    <property type="evidence" value="ECO:0007669"/>
    <property type="project" value="UniProtKB-KW"/>
</dbReference>
<feature type="domain" description="Tetrapyrrole methylase" evidence="9">
    <location>
        <begin position="3"/>
        <end position="208"/>
    </location>
</feature>
<dbReference type="STRING" id="80876.SAMN05421779_102197"/>
<keyword evidence="3" id="KW-0169">Cobalamin biosynthesis</keyword>
<dbReference type="Gene3D" id="3.40.1010.10">
    <property type="entry name" value="Cobalt-precorrin-4 Transmethylase, Domain 1"/>
    <property type="match status" value="1"/>
</dbReference>
<dbReference type="InterPro" id="IPR006364">
    <property type="entry name" value="CobI/CbiL/CobIJ_dom"/>
</dbReference>
<dbReference type="RefSeq" id="WP_076399102.1">
    <property type="nucleotide sequence ID" value="NZ_FTOA01000002.1"/>
</dbReference>
<evidence type="ECO:0000256" key="4">
    <source>
        <dbReference type="ARBA" id="ARBA00022603"/>
    </source>
</evidence>
<dbReference type="GO" id="GO:0009236">
    <property type="term" value="P:cobalamin biosynthetic process"/>
    <property type="evidence" value="ECO:0007669"/>
    <property type="project" value="UniProtKB-UniRule"/>
</dbReference>
<dbReference type="GO" id="GO:0030788">
    <property type="term" value="F:precorrin-2 C20-methyltransferase activity"/>
    <property type="evidence" value="ECO:0007669"/>
    <property type="project" value="InterPro"/>
</dbReference>
<evidence type="ECO:0000256" key="6">
    <source>
        <dbReference type="ARBA" id="ARBA00022691"/>
    </source>
</evidence>
<proteinExistence type="inferred from homology"/>
<dbReference type="InterPro" id="IPR014777">
    <property type="entry name" value="4pyrrole_Mease_sub1"/>
</dbReference>
<dbReference type="InterPro" id="IPR035996">
    <property type="entry name" value="4pyrrol_Methylase_sf"/>
</dbReference>
<dbReference type="CDD" id="cd11645">
    <property type="entry name" value="Precorrin_2_C20_MT"/>
    <property type="match status" value="1"/>
</dbReference>
<dbReference type="InterPro" id="IPR012382">
    <property type="entry name" value="CobI/CbiL"/>
</dbReference>
<dbReference type="Proteomes" id="UP000185678">
    <property type="component" value="Unassembled WGS sequence"/>
</dbReference>
<evidence type="ECO:0000256" key="8">
    <source>
        <dbReference type="RuleBase" id="RU003960"/>
    </source>
</evidence>
<comment type="pathway">
    <text evidence="1">Cofactor biosynthesis; adenosylcobalamin biosynthesis.</text>
</comment>
<keyword evidence="6" id="KW-0949">S-adenosyl-L-methionine</keyword>
<keyword evidence="4 8" id="KW-0489">Methyltransferase</keyword>
<comment type="similarity">
    <text evidence="2 7 8">Belongs to the precorrin methyltransferase family.</text>
</comment>
<evidence type="ECO:0000313" key="11">
    <source>
        <dbReference type="Proteomes" id="UP000185678"/>
    </source>
</evidence>
<keyword evidence="5 8" id="KW-0808">Transferase</keyword>
<gene>
    <name evidence="10" type="ORF">SAMN05421779_102197</name>
</gene>
<evidence type="ECO:0000256" key="1">
    <source>
        <dbReference type="ARBA" id="ARBA00004953"/>
    </source>
</evidence>
<sequence length="232" mass="23871">MATLYGVGVGPGDPELLTLKAVRILSSAQVVAYPANPRGDSVALSIAGHHLPATAEHIVMAMDFVPDRRSANAAYDSGAEQIAARLAAGQDVVVLCEGDPLLFGSFAYLLPRVPTATRIEVVPGVSSLTTCAAAAVRPLALGSEPLLCLPATLPAADLARALDGVAAVAVFKVGRHLATVAAALQQAGLAEGAVCVIRASHPDQQILPLPEALHRPDGVPYFSMILARRPSP</sequence>
<dbReference type="UniPathway" id="UPA00148"/>
<name>A0A1N7JFF2_9PROT</name>
<reference evidence="10 11" key="1">
    <citation type="submission" date="2017-01" db="EMBL/GenBank/DDBJ databases">
        <authorList>
            <person name="Mah S.A."/>
            <person name="Swanson W.J."/>
            <person name="Moy G.W."/>
            <person name="Vacquier V.D."/>
        </authorList>
    </citation>
    <scope>NUCLEOTIDE SEQUENCE [LARGE SCALE GENOMIC DNA]</scope>
    <source>
        <strain evidence="10 11">DSM 11589</strain>
    </source>
</reference>
<evidence type="ECO:0000313" key="10">
    <source>
        <dbReference type="EMBL" id="SIS48057.1"/>
    </source>
</evidence>
<evidence type="ECO:0000259" key="9">
    <source>
        <dbReference type="Pfam" id="PF00590"/>
    </source>
</evidence>
<accession>A0A1N7JFF2</accession>
<dbReference type="PIRSF" id="PIRSF036427">
    <property type="entry name" value="Precrrn-2_mtase"/>
    <property type="match status" value="1"/>
</dbReference>